<sequence>MAPRNGSVKSPTAVGDVREAPAENRSVRNVTALRDVRIMLGDLHTTHLHSRRTDPWYINAKVEKSRIESSSGGLLPDVHEWVFDENKTDFRDWLEGTSKPVLWVNDRSGKGKTMMLCSIINKLQARSSSTGDILAFFFCQAKAAHRASNAMAVLRGLIYMLIDCRKSLSAHVRREEERPDIQFFGDPSTWDSLCNIFLRILADLNRQDRSVYLLIDALDECEAGTERDGFFSLLVNEAMNPESRIKWLLASRRDQKIEDYLRGARDGHRLVELNLEHHPTEISVTIDAYIDRSVCSMVPHETEQAQEIRAKLKQRLQEKAGGDFLFVNLAVKRLSGKPPHNMDSDLEKMDMGIPEFYTEAVRRICSLNASEISLCLRLLAFAIIASRPLRDEEVIALVPELLDVELVVLVPGPLDVINRAKVYCSPFLIIGTGTLQLVHKSAKEFLCNDQNLRGILHSYQGDLFKRSLKCMENALRPDICNLRDPGFSLPSTDISKNELVKAEYACVSWIEHFLESSAACVASCYGDILDFLQNRYLCWLEAVSLLNQLPRIRLNWVKLLQFLRQHYAQAPETKQLVKLAEDAYHFLSQYGALIMAHPLQAHHAALIFAPQDSKIKANYAARGPKWLQLVTQTEKRWSPCICTLAPETEVAGSIALSPGSARLASVHFNVNGPGKHVKIWDLTMGSVHQSIDCEASWMAFSPVNPERLAITSEQDLQIWDLSSRQWLCAKSGLQISSAAVSPNGNIFATGGGDSILIWDWDGNRILRISITEDLRSLSFSADGRRLASAHPSKICLWNSRTGNPENRELEVTCSPNLVSFSLSEGNTMLAAATSSHLQSWKSPFDSSPATIEIGDPEDSLRGLAFSSCGSLFAVAYGHVIKTRLVDGENWVQTLIGYDRYIISMALSAEEKLLVTAGEQGLKVWDLTMKGLFRFPLAHKRKIRLLKMSGDGRWAASACAMTVKVWDSATGAFQWEKALEDDISSIAISQDGARLITIPNPDKSAKYWDLRRSSSEAQVIANYTLAACFSSDGSRIALVTQELDGAELFEIEISSNGRLGKRSTYGYIESETQSEDWSQLASVVFSPNSERLATSWHNAIQIWHHRGQSFDREVGTGIGTARSLCFSDNALQLAASYDDMIVVFDLSNLEGVSPLKLDTGGKRIDVVKFQNGSRQLLTNVGLFSIDTHQDRNAERSLTPRDYWIDLAGGWIRWGHTKVLKIPSDYHPEHAAVGLNLKTSSVETIALSCRFGQLAILRFPGGQPPPGLSPVSSVEDMDQNMAIGRKTSDTFRLKETSFANHAFSRLDEKKAPIQQRIQPDVTVSSSVGVEEWREEDPTAIDSGGILESGSSLTSMAVRKDTERNRDHPPERQRPRKNPEPGSSEGLDLSRENPRKEAPPLDSSKKYTWPDDSRKNSTTNTSRTPKRMPRQSTQEVEAKRYESDLQADLSNSDASPGSSLTARSERASGRRSNPRGNYRDAVGSSRKKSFWEKLCPCFF</sequence>
<dbReference type="InterPro" id="IPR001680">
    <property type="entry name" value="WD40_rpt"/>
</dbReference>
<dbReference type="Gene3D" id="3.40.50.300">
    <property type="entry name" value="P-loop containing nucleotide triphosphate hydrolases"/>
    <property type="match status" value="1"/>
</dbReference>
<dbReference type="PANTHER" id="PTHR10039:SF17">
    <property type="entry name" value="FUNGAL STAND N-TERMINAL GOODBYE DOMAIN-CONTAINING PROTEIN-RELATED"/>
    <property type="match status" value="1"/>
</dbReference>
<feature type="compositionally biased region" description="Basic and acidic residues" evidence="2">
    <location>
        <begin position="1355"/>
        <end position="1376"/>
    </location>
</feature>
<feature type="compositionally biased region" description="Basic and acidic residues" evidence="2">
    <location>
        <begin position="1385"/>
        <end position="1412"/>
    </location>
</feature>
<feature type="region of interest" description="Disordered" evidence="2">
    <location>
        <begin position="1"/>
        <end position="23"/>
    </location>
</feature>
<evidence type="ECO:0000313" key="4">
    <source>
        <dbReference type="EMBL" id="KAK1750748.1"/>
    </source>
</evidence>
<feature type="region of interest" description="Disordered" evidence="2">
    <location>
        <begin position="1308"/>
        <end position="1484"/>
    </location>
</feature>
<name>A0AAJ0F4V6_9PEZI</name>
<dbReference type="Proteomes" id="UP001239445">
    <property type="component" value="Unassembled WGS sequence"/>
</dbReference>
<keyword evidence="1" id="KW-0677">Repeat</keyword>
<comment type="caution">
    <text evidence="4">The sequence shown here is derived from an EMBL/GenBank/DDBJ whole genome shotgun (WGS) entry which is preliminary data.</text>
</comment>
<dbReference type="PROSITE" id="PS50837">
    <property type="entry name" value="NACHT"/>
    <property type="match status" value="1"/>
</dbReference>
<dbReference type="InterPro" id="IPR007111">
    <property type="entry name" value="NACHT_NTPase"/>
</dbReference>
<dbReference type="InterPro" id="IPR056884">
    <property type="entry name" value="NPHP3-like_N"/>
</dbReference>
<dbReference type="EMBL" id="MU839845">
    <property type="protein sequence ID" value="KAK1750748.1"/>
    <property type="molecule type" value="Genomic_DNA"/>
</dbReference>
<dbReference type="SUPFAM" id="SSF69322">
    <property type="entry name" value="Tricorn protease domain 2"/>
    <property type="match status" value="2"/>
</dbReference>
<dbReference type="SUPFAM" id="SSF52540">
    <property type="entry name" value="P-loop containing nucleoside triphosphate hydrolases"/>
    <property type="match status" value="1"/>
</dbReference>
<organism evidence="4 5">
    <name type="scientific">Echria macrotheca</name>
    <dbReference type="NCBI Taxonomy" id="438768"/>
    <lineage>
        <taxon>Eukaryota</taxon>
        <taxon>Fungi</taxon>
        <taxon>Dikarya</taxon>
        <taxon>Ascomycota</taxon>
        <taxon>Pezizomycotina</taxon>
        <taxon>Sordariomycetes</taxon>
        <taxon>Sordariomycetidae</taxon>
        <taxon>Sordariales</taxon>
        <taxon>Schizotheciaceae</taxon>
        <taxon>Echria</taxon>
    </lineage>
</organism>
<dbReference type="InterPro" id="IPR015943">
    <property type="entry name" value="WD40/YVTN_repeat-like_dom_sf"/>
</dbReference>
<reference evidence="4" key="1">
    <citation type="submission" date="2023-06" db="EMBL/GenBank/DDBJ databases">
        <title>Genome-scale phylogeny and comparative genomics of the fungal order Sordariales.</title>
        <authorList>
            <consortium name="Lawrence Berkeley National Laboratory"/>
            <person name="Hensen N."/>
            <person name="Bonometti L."/>
            <person name="Westerberg I."/>
            <person name="Brannstrom I.O."/>
            <person name="Guillou S."/>
            <person name="Cros-Aarteil S."/>
            <person name="Calhoun S."/>
            <person name="Haridas S."/>
            <person name="Kuo A."/>
            <person name="Mondo S."/>
            <person name="Pangilinan J."/>
            <person name="Riley R."/>
            <person name="Labutti K."/>
            <person name="Andreopoulos B."/>
            <person name="Lipzen A."/>
            <person name="Chen C."/>
            <person name="Yanf M."/>
            <person name="Daum C."/>
            <person name="Ng V."/>
            <person name="Clum A."/>
            <person name="Steindorff A."/>
            <person name="Ohm R."/>
            <person name="Martin F."/>
            <person name="Silar P."/>
            <person name="Natvig D."/>
            <person name="Lalanne C."/>
            <person name="Gautier V."/>
            <person name="Ament-Velasquez S.L."/>
            <person name="Kruys A."/>
            <person name="Hutchinson M.I."/>
            <person name="Powell A.J."/>
            <person name="Barry K."/>
            <person name="Miller A.N."/>
            <person name="Grigoriev I.V."/>
            <person name="Debuchy R."/>
            <person name="Gladieux P."/>
            <person name="Thoren M.H."/>
            <person name="Johannesson H."/>
        </authorList>
    </citation>
    <scope>NUCLEOTIDE SEQUENCE</scope>
    <source>
        <strain evidence="4">PSN4</strain>
    </source>
</reference>
<accession>A0AAJ0F4V6</accession>
<dbReference type="Pfam" id="PF24883">
    <property type="entry name" value="NPHP3_N"/>
    <property type="match status" value="1"/>
</dbReference>
<dbReference type="Pfam" id="PF00400">
    <property type="entry name" value="WD40"/>
    <property type="match status" value="1"/>
</dbReference>
<evidence type="ECO:0000256" key="1">
    <source>
        <dbReference type="ARBA" id="ARBA00022737"/>
    </source>
</evidence>
<evidence type="ECO:0000256" key="2">
    <source>
        <dbReference type="SAM" id="MobiDB-lite"/>
    </source>
</evidence>
<dbReference type="SMART" id="SM00320">
    <property type="entry name" value="WD40"/>
    <property type="match status" value="8"/>
</dbReference>
<evidence type="ECO:0000313" key="5">
    <source>
        <dbReference type="Proteomes" id="UP001239445"/>
    </source>
</evidence>
<gene>
    <name evidence="4" type="ORF">QBC47DRAFT_93980</name>
</gene>
<dbReference type="InterPro" id="IPR027417">
    <property type="entry name" value="P-loop_NTPase"/>
</dbReference>
<feature type="compositionally biased region" description="Polar residues" evidence="2">
    <location>
        <begin position="1445"/>
        <end position="1459"/>
    </location>
</feature>
<keyword evidence="5" id="KW-1185">Reference proteome</keyword>
<feature type="compositionally biased region" description="Polar residues" evidence="2">
    <location>
        <begin position="1313"/>
        <end position="1325"/>
    </location>
</feature>
<proteinExistence type="predicted"/>
<dbReference type="PANTHER" id="PTHR10039">
    <property type="entry name" value="AMELOGENIN"/>
    <property type="match status" value="1"/>
</dbReference>
<dbReference type="Gene3D" id="2.130.10.10">
    <property type="entry name" value="YVTN repeat-like/Quinoprotein amine dehydrogenase"/>
    <property type="match status" value="3"/>
</dbReference>
<dbReference type="SUPFAM" id="SSF82171">
    <property type="entry name" value="DPP6 N-terminal domain-like"/>
    <property type="match status" value="1"/>
</dbReference>
<evidence type="ECO:0000259" key="3">
    <source>
        <dbReference type="PROSITE" id="PS50837"/>
    </source>
</evidence>
<feature type="domain" description="NACHT" evidence="3">
    <location>
        <begin position="100"/>
        <end position="261"/>
    </location>
</feature>
<protein>
    <recommendedName>
        <fullName evidence="3">NACHT domain-containing protein</fullName>
    </recommendedName>
</protein>